<accession>A0A857FMG0</accession>
<evidence type="ECO:0000256" key="1">
    <source>
        <dbReference type="SAM" id="MobiDB-lite"/>
    </source>
</evidence>
<evidence type="ECO:0000313" key="3">
    <source>
        <dbReference type="Proteomes" id="UP000464674"/>
    </source>
</evidence>
<feature type="region of interest" description="Disordered" evidence="1">
    <location>
        <begin position="121"/>
        <end position="152"/>
    </location>
</feature>
<evidence type="ECO:0000313" key="2">
    <source>
        <dbReference type="EMBL" id="QHC35355.1"/>
    </source>
</evidence>
<gene>
    <name evidence="2" type="ORF">FMA36_07445</name>
</gene>
<sequence>MATPGIQMKVTLSADALVFDKKALSRTFRQAGNEVAATARTLLRQSSGGGRLYYGPGGSAASYRGGYKAGKYQASSPGQIPAKVTGTLARSIKVRPFRSGEGVAIRDTAFYALFLEAGAHGGGRSSSGGSGGRGTKGGQITGRTYQRGRHGIGKSRVLTARPFLEVALAQREASLGPRIRRAIQQGIKLQKCP</sequence>
<organism evidence="2 3">
    <name type="scientific">Komagataeibacter xylinus</name>
    <name type="common">Gluconacetobacter xylinus</name>
    <dbReference type="NCBI Taxonomy" id="28448"/>
    <lineage>
        <taxon>Bacteria</taxon>
        <taxon>Pseudomonadati</taxon>
        <taxon>Pseudomonadota</taxon>
        <taxon>Alphaproteobacteria</taxon>
        <taxon>Acetobacterales</taxon>
        <taxon>Acetobacteraceae</taxon>
        <taxon>Komagataeibacter</taxon>
    </lineage>
</organism>
<dbReference type="AlphaFoldDB" id="A0A857FMG0"/>
<proteinExistence type="predicted"/>
<feature type="compositionally biased region" description="Gly residues" evidence="1">
    <location>
        <begin position="121"/>
        <end position="140"/>
    </location>
</feature>
<protein>
    <submittedName>
        <fullName evidence="2">Uncharacterized protein</fullName>
    </submittedName>
</protein>
<dbReference type="OrthoDB" id="7268416at2"/>
<name>A0A857FMG0_KOMXY</name>
<dbReference type="EMBL" id="CP041348">
    <property type="protein sequence ID" value="QHC35355.1"/>
    <property type="molecule type" value="Genomic_DNA"/>
</dbReference>
<reference evidence="2 3" key="1">
    <citation type="journal article" date="2020" name="Carbohydr. Polym.">
        <title>Characterization and optimization of production of bacterial cellulose from strain CGMCC 17276 based on whole-genome analysis.</title>
        <authorList>
            <person name="Lu T."/>
            <person name="Gao H."/>
            <person name="Liao B."/>
            <person name="Wu J."/>
            <person name="Zhang W."/>
            <person name="Huang J."/>
            <person name="Liu M."/>
            <person name="Huang J."/>
            <person name="Chang Z."/>
            <person name="Jin M."/>
            <person name="Yi Z."/>
            <person name="Jiang D."/>
        </authorList>
    </citation>
    <scope>NUCLEOTIDE SEQUENCE [LARGE SCALE GENOMIC DNA]</scope>
    <source>
        <strain evidence="2 3">CGMCC 17276</strain>
    </source>
</reference>
<dbReference type="Proteomes" id="UP000464674">
    <property type="component" value="Chromosome"/>
</dbReference>
<dbReference type="RefSeq" id="WP_159261817.1">
    <property type="nucleotide sequence ID" value="NZ_CP041348.1"/>
</dbReference>